<name>A0A6P4ZG52_BRABE</name>
<reference evidence="2" key="1">
    <citation type="submission" date="2025-08" db="UniProtKB">
        <authorList>
            <consortium name="RefSeq"/>
        </authorList>
    </citation>
    <scope>IDENTIFICATION</scope>
    <source>
        <tissue evidence="2">Gonad</tissue>
    </source>
</reference>
<dbReference type="PANTHER" id="PTHR46825">
    <property type="entry name" value="D-ALANYL-D-ALANINE-CARBOXYPEPTIDASE/ENDOPEPTIDASE AMPH"/>
    <property type="match status" value="1"/>
</dbReference>
<dbReference type="RefSeq" id="XP_019632974.1">
    <property type="nucleotide sequence ID" value="XM_019777415.1"/>
</dbReference>
<keyword evidence="1" id="KW-1185">Reference proteome</keyword>
<dbReference type="AlphaFoldDB" id="A0A6P4ZG52"/>
<evidence type="ECO:0000313" key="2">
    <source>
        <dbReference type="RefSeq" id="XP_019632974.1"/>
    </source>
</evidence>
<dbReference type="InterPro" id="IPR012338">
    <property type="entry name" value="Beta-lactam/transpept-like"/>
</dbReference>
<dbReference type="Proteomes" id="UP000515135">
    <property type="component" value="Unplaced"/>
</dbReference>
<proteinExistence type="predicted"/>
<evidence type="ECO:0000313" key="1">
    <source>
        <dbReference type="Proteomes" id="UP000515135"/>
    </source>
</evidence>
<dbReference type="PANTHER" id="PTHR46825:SF15">
    <property type="entry name" value="BETA-LACTAMASE-RELATED DOMAIN-CONTAINING PROTEIN"/>
    <property type="match status" value="1"/>
</dbReference>
<dbReference type="Gene3D" id="3.40.710.10">
    <property type="entry name" value="DD-peptidase/beta-lactamase superfamily"/>
    <property type="match status" value="1"/>
</dbReference>
<dbReference type="InterPro" id="IPR050491">
    <property type="entry name" value="AmpC-like"/>
</dbReference>
<dbReference type="KEGG" id="bbel:109476479"/>
<organism evidence="1 2">
    <name type="scientific">Branchiostoma belcheri</name>
    <name type="common">Amphioxus</name>
    <dbReference type="NCBI Taxonomy" id="7741"/>
    <lineage>
        <taxon>Eukaryota</taxon>
        <taxon>Metazoa</taxon>
        <taxon>Chordata</taxon>
        <taxon>Cephalochordata</taxon>
        <taxon>Leptocardii</taxon>
        <taxon>Amphioxiformes</taxon>
        <taxon>Branchiostomatidae</taxon>
        <taxon>Branchiostoma</taxon>
    </lineage>
</organism>
<dbReference type="OrthoDB" id="5946976at2759"/>
<feature type="non-terminal residue" evidence="2">
    <location>
        <position position="1"/>
    </location>
</feature>
<dbReference type="GeneID" id="109476479"/>
<gene>
    <name evidence="2" type="primary">LOC109476479</name>
</gene>
<dbReference type="SUPFAM" id="SSF56601">
    <property type="entry name" value="beta-lactamase/transpeptidase-like"/>
    <property type="match status" value="1"/>
</dbReference>
<protein>
    <submittedName>
        <fullName evidence="2">Uncharacterized protein LOC109476479</fullName>
    </submittedName>
</protein>
<sequence>LDMARYMNFHLSGGRDEARRLVVPEDTLRQTHTADAIVPPYSDKVEPYWPVEAWLTQGYGFGWVTGSYRGYRRVHHRGSMVGFTSLLSLYPATSGGVFTAINNADDTGANDVHDTIHYHVADILTGKTTG</sequence>
<accession>A0A6P4ZG52</accession>